<dbReference type="Proteomes" id="UP000294802">
    <property type="component" value="Unassembled WGS sequence"/>
</dbReference>
<name>A0A4R6BXB7_9STAP</name>
<dbReference type="AlphaFoldDB" id="A0A4R6BXB7"/>
<evidence type="ECO:0000313" key="5">
    <source>
        <dbReference type="EMBL" id="TDM13065.1"/>
    </source>
</evidence>
<dbReference type="CDD" id="cd17933">
    <property type="entry name" value="DEXSc_RecD-like"/>
    <property type="match status" value="1"/>
</dbReference>
<dbReference type="OrthoDB" id="9803432at2"/>
<dbReference type="Pfam" id="PF23139">
    <property type="entry name" value="OB_YrrC"/>
    <property type="match status" value="1"/>
</dbReference>
<dbReference type="InterPro" id="IPR055446">
    <property type="entry name" value="RecD2_N_OB"/>
</dbReference>
<dbReference type="RefSeq" id="WP_133442669.1">
    <property type="nucleotide sequence ID" value="NZ_SCWB01000001.1"/>
</dbReference>
<dbReference type="GO" id="GO:0003677">
    <property type="term" value="F:DNA binding"/>
    <property type="evidence" value="ECO:0007669"/>
    <property type="project" value="UniProtKB-UniRule"/>
</dbReference>
<dbReference type="Pfam" id="PF18335">
    <property type="entry name" value="SH3_13"/>
    <property type="match status" value="1"/>
</dbReference>
<sequence length="795" mass="90115">MENMSLFDQPFVKGTITRILFQNADNFYTVLKAEVIDSNEDFEEEVTVTGYFPQIAEGDTYLFTGRTVTHPKYGKQLTAEKFEKEIPQTKDGVIHYLSSDLFKGIGKKIARQIVEVLGENALNIIMDDRASLDKVPKLSTDKKDMIYQTISENQAIEKTMIKLNDWGFGPQLAMKIYQYYKDDTLQVIKDSPYRLVMDIQGIGFNKADELAHRLGIEGSHPERLKAALVYSMEQACLQNGHTYIPKNMLLETAYQLLTKSGETIDSGLLVNKLLELAEEKTLVEEEGRVYLPSLFYSEMKTVQTLHRLMNHQENIKQFEQSEVLLMIGELEDEFEVSYAAKQREALQIAMNHKMMILSGGPGTGKTTVIRGIVNLYAELHGLSLDYKDYEQSDFPIAVAAPTGRASKRLSESTGLEATTIHRLIGWTRESKPDDILENEITAKLVIIDEMSMVDTWLMFQLMRAVPNDCQLIFVGDQDQLPSVGPGQVFRDMIDAGIMPQVELEEVYRQQEGSSIIELAHQIKRNQPFDIAARYNDRSFIPCSTDQIPAVVNQVVSRAVDKGYDKRDIQVLAPIYKGKAGIKYLNQELQEILNPKTEDKRELQFGDVIYRKNDKVLQLVNRPEDNVFNGDIGEVVGIFMAAENALNKDIVIVDYEGNEVTYTKQDLTELTHAYCCSIHKSQGSEFPIVIMPVVRAYYRMLQKNILYTGLTRAKQSLIICGERQAFDEGISRTGLERMTSFGSTLKEYFNSDNTAEENEQSADIPVGELTESNMHLISPLINMEGISPFDYQTVDE</sequence>
<dbReference type="GO" id="GO:0009338">
    <property type="term" value="C:exodeoxyribonuclease V complex"/>
    <property type="evidence" value="ECO:0007669"/>
    <property type="project" value="TreeGrafter"/>
</dbReference>
<keyword evidence="3" id="KW-0238">DNA-binding</keyword>
<dbReference type="Pfam" id="PF14490">
    <property type="entry name" value="HHH_RecD2"/>
    <property type="match status" value="1"/>
</dbReference>
<feature type="domain" description="AAA+ ATPase" evidence="4">
    <location>
        <begin position="351"/>
        <end position="499"/>
    </location>
</feature>
<dbReference type="GO" id="GO:0043139">
    <property type="term" value="F:5'-3' DNA helicase activity"/>
    <property type="evidence" value="ECO:0007669"/>
    <property type="project" value="UniProtKB-UniRule"/>
</dbReference>
<dbReference type="CDD" id="cd18809">
    <property type="entry name" value="SF1_C_RecD"/>
    <property type="match status" value="1"/>
</dbReference>
<feature type="binding site" evidence="3">
    <location>
        <begin position="362"/>
        <end position="366"/>
    </location>
    <ligand>
        <name>ATP</name>
        <dbReference type="ChEBI" id="CHEBI:30616"/>
    </ligand>
</feature>
<evidence type="ECO:0000313" key="6">
    <source>
        <dbReference type="Proteomes" id="UP000294802"/>
    </source>
</evidence>
<evidence type="ECO:0000259" key="4">
    <source>
        <dbReference type="SMART" id="SM00382"/>
    </source>
</evidence>
<dbReference type="EC" id="5.6.2.3" evidence="3"/>
<dbReference type="EMBL" id="SCWB01000001">
    <property type="protein sequence ID" value="TDM13065.1"/>
    <property type="molecule type" value="Genomic_DNA"/>
</dbReference>
<keyword evidence="1 3" id="KW-0547">Nucleotide-binding</keyword>
<dbReference type="GO" id="GO:0017116">
    <property type="term" value="F:single-stranded DNA helicase activity"/>
    <property type="evidence" value="ECO:0007669"/>
    <property type="project" value="TreeGrafter"/>
</dbReference>
<dbReference type="SMART" id="SM00382">
    <property type="entry name" value="AAA"/>
    <property type="match status" value="1"/>
</dbReference>
<comment type="similarity">
    <text evidence="3">Belongs to the RecD family. RecD2 subfamily.</text>
</comment>
<dbReference type="PANTHER" id="PTHR43788">
    <property type="entry name" value="DNA2/NAM7 HELICASE FAMILY MEMBER"/>
    <property type="match status" value="1"/>
</dbReference>
<dbReference type="SUPFAM" id="SSF52540">
    <property type="entry name" value="P-loop containing nucleoside triphosphate hydrolases"/>
    <property type="match status" value="1"/>
</dbReference>
<reference evidence="5 6" key="1">
    <citation type="submission" date="2019-01" db="EMBL/GenBank/DDBJ databases">
        <title>Draft genome sequences of the type strains of six Macrococcus species.</title>
        <authorList>
            <person name="Mazhar S."/>
            <person name="Altermann E."/>
            <person name="Hill C."/>
            <person name="Mcauliffe O."/>
        </authorList>
    </citation>
    <scope>NUCLEOTIDE SEQUENCE [LARGE SCALE GENOMIC DNA]</scope>
    <source>
        <strain evidence="5 6">CCM4815</strain>
    </source>
</reference>
<organism evidence="5 6">
    <name type="scientific">Macrococcus lamae</name>
    <dbReference type="NCBI Taxonomy" id="198484"/>
    <lineage>
        <taxon>Bacteria</taxon>
        <taxon>Bacillati</taxon>
        <taxon>Bacillota</taxon>
        <taxon>Bacilli</taxon>
        <taxon>Bacillales</taxon>
        <taxon>Staphylococcaceae</taxon>
        <taxon>Macrococcus</taxon>
    </lineage>
</organism>
<gene>
    <name evidence="3" type="primary">recD2</name>
    <name evidence="5" type="ORF">ERX29_00235</name>
</gene>
<keyword evidence="6" id="KW-1185">Reference proteome</keyword>
<dbReference type="GO" id="GO:0005524">
    <property type="term" value="F:ATP binding"/>
    <property type="evidence" value="ECO:0007669"/>
    <property type="project" value="UniProtKB-UniRule"/>
</dbReference>
<dbReference type="PANTHER" id="PTHR43788:SF6">
    <property type="entry name" value="DNA HELICASE B"/>
    <property type="match status" value="1"/>
</dbReference>
<comment type="catalytic activity">
    <reaction evidence="3">
        <text>ATP + H2O = ADP + phosphate + H(+)</text>
        <dbReference type="Rhea" id="RHEA:13065"/>
        <dbReference type="ChEBI" id="CHEBI:15377"/>
        <dbReference type="ChEBI" id="CHEBI:15378"/>
        <dbReference type="ChEBI" id="CHEBI:30616"/>
        <dbReference type="ChEBI" id="CHEBI:43474"/>
        <dbReference type="ChEBI" id="CHEBI:456216"/>
        <dbReference type="EC" id="5.6.2.3"/>
    </reaction>
</comment>
<evidence type="ECO:0000256" key="2">
    <source>
        <dbReference type="ARBA" id="ARBA00022840"/>
    </source>
</evidence>
<comment type="caution">
    <text evidence="5">The sequence shown here is derived from an EMBL/GenBank/DDBJ whole genome shotgun (WGS) entry which is preliminary data.</text>
</comment>
<evidence type="ECO:0000256" key="3">
    <source>
        <dbReference type="HAMAP-Rule" id="MF_01488"/>
    </source>
</evidence>
<keyword evidence="3 5" id="KW-0347">Helicase</keyword>
<dbReference type="Pfam" id="PF13538">
    <property type="entry name" value="UvrD_C_2"/>
    <property type="match status" value="1"/>
</dbReference>
<dbReference type="InterPro" id="IPR050534">
    <property type="entry name" value="Coronavir_polyprotein_1ab"/>
</dbReference>
<keyword evidence="3" id="KW-0413">Isomerase</keyword>
<dbReference type="InterPro" id="IPR003593">
    <property type="entry name" value="AAA+_ATPase"/>
</dbReference>
<dbReference type="Pfam" id="PF13604">
    <property type="entry name" value="AAA_30"/>
    <property type="match status" value="1"/>
</dbReference>
<proteinExistence type="inferred from homology"/>
<dbReference type="InterPro" id="IPR041451">
    <property type="entry name" value="RecD2_SH13"/>
</dbReference>
<dbReference type="InterPro" id="IPR029493">
    <property type="entry name" value="RecD2-like_HHH"/>
</dbReference>
<evidence type="ECO:0000256" key="1">
    <source>
        <dbReference type="ARBA" id="ARBA00022741"/>
    </source>
</evidence>
<dbReference type="InterPro" id="IPR027785">
    <property type="entry name" value="UvrD-like_helicase_C"/>
</dbReference>
<dbReference type="InterPro" id="IPR006345">
    <property type="entry name" value="RecD2"/>
</dbReference>
<dbReference type="NCBIfam" id="TIGR01448">
    <property type="entry name" value="recD_rel"/>
    <property type="match status" value="1"/>
</dbReference>
<keyword evidence="2 3" id="KW-0067">ATP-binding</keyword>
<accession>A0A4R6BXB7</accession>
<protein>
    <recommendedName>
        <fullName evidence="3">ATP-dependent RecD2 DNA helicase</fullName>
        <ecNumber evidence="3">5.6.2.3</ecNumber>
    </recommendedName>
    <alternativeName>
        <fullName evidence="3">DNA 5'-3' helicase subunit RecD2</fullName>
    </alternativeName>
</protein>
<dbReference type="GO" id="GO:0016887">
    <property type="term" value="F:ATP hydrolysis activity"/>
    <property type="evidence" value="ECO:0007669"/>
    <property type="project" value="RHEA"/>
</dbReference>
<dbReference type="GO" id="GO:0006310">
    <property type="term" value="P:DNA recombination"/>
    <property type="evidence" value="ECO:0007669"/>
    <property type="project" value="InterPro"/>
</dbReference>
<keyword evidence="3" id="KW-0378">Hydrolase</keyword>
<dbReference type="Gene3D" id="3.40.50.300">
    <property type="entry name" value="P-loop containing nucleotide triphosphate hydrolases"/>
    <property type="match status" value="2"/>
</dbReference>
<dbReference type="HAMAP" id="MF_01488">
    <property type="entry name" value="RecD2"/>
    <property type="match status" value="1"/>
</dbReference>
<dbReference type="InterPro" id="IPR027417">
    <property type="entry name" value="P-loop_NTPase"/>
</dbReference>
<dbReference type="Gene3D" id="2.30.30.940">
    <property type="match status" value="1"/>
</dbReference>
<comment type="function">
    <text evidence="3">DNA-dependent ATPase and ATP-dependent 5'-3' DNA helicase. Has no activity on blunt DNA or DNA with 3'-overhangs, requires at least 10 bases of 5'-ssDNA for helicase activity.</text>
</comment>